<dbReference type="AlphaFoldDB" id="A0A0G0HBH4"/>
<dbReference type="STRING" id="1619036.US58_C0031G0008"/>
<organism evidence="1 2">
    <name type="scientific">Candidatus Magasanikbacteria bacterium GW2011_GWA2_37_8</name>
    <dbReference type="NCBI Taxonomy" id="1619036"/>
    <lineage>
        <taxon>Bacteria</taxon>
        <taxon>Candidatus Magasanikiibacteriota</taxon>
    </lineage>
</organism>
<gene>
    <name evidence="1" type="ORF">US58_C0031G0008</name>
</gene>
<proteinExistence type="predicted"/>
<evidence type="ECO:0000313" key="1">
    <source>
        <dbReference type="EMBL" id="KKQ39507.1"/>
    </source>
</evidence>
<sequence length="255" mass="29003">MATTRFYHGNEEDRVLAFVRMFPTGAILVNLVTEKARELLGFSSLEEVLHWVLWRLCATGLAEWDKEHKVYQMKKEVLTNHRMVREVALMGSTFRRAIIAIHDSQTDHYDSSPEWEERFGFDKKDSGMMASFLRCLLGHNILVVENGVDRKIDHDALHNLAHACLVQEVWERALREEGVSSEPPGTPISATQQYAASSEAIARILKGIPEGDRLAVCANAVALLQFPHFVSASFRKKDKSFFLKGKVFTNFLDRI</sequence>
<accession>A0A0G0HBH4</accession>
<protein>
    <submittedName>
        <fullName evidence="1">Uncharacterized protein</fullName>
    </submittedName>
</protein>
<reference evidence="1 2" key="1">
    <citation type="journal article" date="2015" name="Nature">
        <title>rRNA introns, odd ribosomes, and small enigmatic genomes across a large radiation of phyla.</title>
        <authorList>
            <person name="Brown C.T."/>
            <person name="Hug L.A."/>
            <person name="Thomas B.C."/>
            <person name="Sharon I."/>
            <person name="Castelle C.J."/>
            <person name="Singh A."/>
            <person name="Wilkins M.J."/>
            <person name="Williams K.H."/>
            <person name="Banfield J.F."/>
        </authorList>
    </citation>
    <scope>NUCLEOTIDE SEQUENCE [LARGE SCALE GENOMIC DNA]</scope>
</reference>
<dbReference type="EMBL" id="LBTN01000031">
    <property type="protein sequence ID" value="KKQ39507.1"/>
    <property type="molecule type" value="Genomic_DNA"/>
</dbReference>
<name>A0A0G0HBH4_9BACT</name>
<dbReference type="Proteomes" id="UP000034333">
    <property type="component" value="Unassembled WGS sequence"/>
</dbReference>
<comment type="caution">
    <text evidence="1">The sequence shown here is derived from an EMBL/GenBank/DDBJ whole genome shotgun (WGS) entry which is preliminary data.</text>
</comment>
<evidence type="ECO:0000313" key="2">
    <source>
        <dbReference type="Proteomes" id="UP000034333"/>
    </source>
</evidence>